<feature type="transmembrane region" description="Helical" evidence="8">
    <location>
        <begin position="33"/>
        <end position="53"/>
    </location>
</feature>
<evidence type="ECO:0000256" key="8">
    <source>
        <dbReference type="SAM" id="Phobius"/>
    </source>
</evidence>
<dbReference type="SUPFAM" id="SSF47384">
    <property type="entry name" value="Homodimeric domain of signal transducing histidine kinase"/>
    <property type="match status" value="1"/>
</dbReference>
<evidence type="ECO:0000259" key="9">
    <source>
        <dbReference type="PROSITE" id="PS50109"/>
    </source>
</evidence>
<evidence type="ECO:0000256" key="3">
    <source>
        <dbReference type="ARBA" id="ARBA00012438"/>
    </source>
</evidence>
<dbReference type="CDD" id="cd00075">
    <property type="entry name" value="HATPase"/>
    <property type="match status" value="1"/>
</dbReference>
<protein>
    <recommendedName>
        <fullName evidence="3">histidine kinase</fullName>
        <ecNumber evidence="3">2.7.13.3</ecNumber>
    </recommendedName>
</protein>
<evidence type="ECO:0000256" key="7">
    <source>
        <dbReference type="ARBA" id="ARBA00023012"/>
    </source>
</evidence>
<dbReference type="CDD" id="cd00082">
    <property type="entry name" value="HisKA"/>
    <property type="match status" value="1"/>
</dbReference>
<dbReference type="Pfam" id="PF02518">
    <property type="entry name" value="HATPase_c"/>
    <property type="match status" value="1"/>
</dbReference>
<keyword evidence="6 10" id="KW-0418">Kinase</keyword>
<comment type="catalytic activity">
    <reaction evidence="1">
        <text>ATP + protein L-histidine = ADP + protein N-phospho-L-histidine.</text>
        <dbReference type="EC" id="2.7.13.3"/>
    </reaction>
</comment>
<dbReference type="InterPro" id="IPR004358">
    <property type="entry name" value="Sig_transdc_His_kin-like_C"/>
</dbReference>
<keyword evidence="4" id="KW-0597">Phosphoprotein</keyword>
<evidence type="ECO:0000313" key="10">
    <source>
        <dbReference type="EMBL" id="UQN14869.1"/>
    </source>
</evidence>
<evidence type="ECO:0000256" key="1">
    <source>
        <dbReference type="ARBA" id="ARBA00000085"/>
    </source>
</evidence>
<keyword evidence="8" id="KW-0812">Transmembrane</keyword>
<gene>
    <name evidence="10" type="ORF">M3M28_12630</name>
</gene>
<dbReference type="InterPro" id="IPR003661">
    <property type="entry name" value="HisK_dim/P_dom"/>
</dbReference>
<keyword evidence="8" id="KW-0472">Membrane</keyword>
<evidence type="ECO:0000256" key="4">
    <source>
        <dbReference type="ARBA" id="ARBA00022553"/>
    </source>
</evidence>
<feature type="domain" description="Histidine kinase" evidence="9">
    <location>
        <begin position="310"/>
        <end position="544"/>
    </location>
</feature>
<dbReference type="Gene3D" id="3.30.450.20">
    <property type="entry name" value="PAS domain"/>
    <property type="match status" value="1"/>
</dbReference>
<dbReference type="Pfam" id="PF00512">
    <property type="entry name" value="HisKA"/>
    <property type="match status" value="1"/>
</dbReference>
<dbReference type="PROSITE" id="PS50109">
    <property type="entry name" value="HIS_KIN"/>
    <property type="match status" value="1"/>
</dbReference>
<dbReference type="SUPFAM" id="SSF55874">
    <property type="entry name" value="ATPase domain of HSP90 chaperone/DNA topoisomerase II/histidine kinase"/>
    <property type="match status" value="1"/>
</dbReference>
<keyword evidence="5" id="KW-0808">Transferase</keyword>
<dbReference type="PRINTS" id="PR00344">
    <property type="entry name" value="BCTRLSENSOR"/>
</dbReference>
<dbReference type="PANTHER" id="PTHR43047">
    <property type="entry name" value="TWO-COMPONENT HISTIDINE PROTEIN KINASE"/>
    <property type="match status" value="1"/>
</dbReference>
<dbReference type="SMART" id="SM00387">
    <property type="entry name" value="HATPase_c"/>
    <property type="match status" value="1"/>
</dbReference>
<dbReference type="EC" id="2.7.13.3" evidence="3"/>
<dbReference type="Gene3D" id="1.10.287.130">
    <property type="match status" value="1"/>
</dbReference>
<evidence type="ECO:0000256" key="6">
    <source>
        <dbReference type="ARBA" id="ARBA00022777"/>
    </source>
</evidence>
<keyword evidence="7" id="KW-0902">Two-component regulatory system</keyword>
<keyword evidence="8" id="KW-1133">Transmembrane helix</keyword>
<dbReference type="GO" id="GO:0016301">
    <property type="term" value="F:kinase activity"/>
    <property type="evidence" value="ECO:0007669"/>
    <property type="project" value="UniProtKB-KW"/>
</dbReference>
<evidence type="ECO:0000256" key="5">
    <source>
        <dbReference type="ARBA" id="ARBA00022679"/>
    </source>
</evidence>
<comment type="subcellular location">
    <subcellularLocation>
        <location evidence="2">Cell membrane</location>
    </subcellularLocation>
</comment>
<evidence type="ECO:0000256" key="2">
    <source>
        <dbReference type="ARBA" id="ARBA00004236"/>
    </source>
</evidence>
<name>A0ABY4MXX1_9MICO</name>
<dbReference type="PANTHER" id="PTHR43047:SF72">
    <property type="entry name" value="OSMOSENSING HISTIDINE PROTEIN KINASE SLN1"/>
    <property type="match status" value="1"/>
</dbReference>
<proteinExistence type="predicted"/>
<organism evidence="10">
    <name type="scientific">Gulosibacter sediminis</name>
    <dbReference type="NCBI Taxonomy" id="1729695"/>
    <lineage>
        <taxon>Bacteria</taxon>
        <taxon>Bacillati</taxon>
        <taxon>Actinomycetota</taxon>
        <taxon>Actinomycetes</taxon>
        <taxon>Micrococcales</taxon>
        <taxon>Microbacteriaceae</taxon>
        <taxon>Gulosibacter</taxon>
    </lineage>
</organism>
<accession>A0ABY4MXX1</accession>
<dbReference type="InterPro" id="IPR003594">
    <property type="entry name" value="HATPase_dom"/>
</dbReference>
<reference evidence="10" key="1">
    <citation type="submission" date="2022-05" db="EMBL/GenBank/DDBJ databases">
        <title>Complete genome sequence of toluene-degrading Gulosibacter sediminis strain ACHW.36C.</title>
        <authorList>
            <person name="Wai A.C."/>
            <person name="Lai G.K."/>
            <person name="Griffin S.D."/>
            <person name="Leung F.C."/>
        </authorList>
    </citation>
    <scope>NUCLEOTIDE SEQUENCE [LARGE SCALE GENOMIC DNA]</scope>
    <source>
        <strain evidence="10">ACHW.36C</strain>
    </source>
</reference>
<dbReference type="InterPro" id="IPR005467">
    <property type="entry name" value="His_kinase_dom"/>
</dbReference>
<dbReference type="Gene3D" id="3.30.565.10">
    <property type="entry name" value="Histidine kinase-like ATPase, C-terminal domain"/>
    <property type="match status" value="1"/>
</dbReference>
<dbReference type="EMBL" id="CP097160">
    <property type="protein sequence ID" value="UQN14869.1"/>
    <property type="molecule type" value="Genomic_DNA"/>
</dbReference>
<feature type="transmembrane region" description="Helical" evidence="8">
    <location>
        <begin position="105"/>
        <end position="123"/>
    </location>
</feature>
<dbReference type="InterPro" id="IPR036890">
    <property type="entry name" value="HATPase_C_sf"/>
</dbReference>
<dbReference type="InterPro" id="IPR036097">
    <property type="entry name" value="HisK_dim/P_sf"/>
</dbReference>
<feature type="transmembrane region" description="Helical" evidence="8">
    <location>
        <begin position="60"/>
        <end position="78"/>
    </location>
</feature>
<feature type="transmembrane region" description="Helical" evidence="8">
    <location>
        <begin position="129"/>
        <end position="151"/>
    </location>
</feature>
<dbReference type="SMART" id="SM00388">
    <property type="entry name" value="HisKA"/>
    <property type="match status" value="1"/>
</dbReference>
<sequence length="549" mass="58837">MTTAIQLGFAAFLGLAVASFFFSGTQQRSATALVTGVVVVGIATVVTFLAARLRKWEHSILVITVLDFVALGLCRYGTLPDGGALSVAAFYPAIWLTLTYRTRGLVLATVLAVVTVTAPTLAIRAEGLTLAHVIVAAALPLSVFLGGRFVLGMTERLHASLANQSRLAAMSRESSGLLQSTLNNIDIAVNLIDDRGGTVVRNEAADRLIRQYGSDDGDGLHALVSIDGYFPDGVTPYRPSQSPIRRAMLGETIHDQLVLLGEPGEQQQAMAVSAYPLETEGALQGHVMVVAADVTSVQDLLRQSDSFVASVSHELRTPLTSILGYVDLAMDELEQLRSDARNGAAATLPALVRDTPALEYIEVVQRNSEQLLKLVEDLLLEQRMRSGELHIARREFDLVAFARRVLDSLRPAASARGTQLRLVAPEQLTLNADKHRIAQVIDNLVSNAIKYGGDDGDVETRLTSDQVGVTLQVLDHGPGMTADELATLFTPFARGKRAIDSAQPGTGLGMSIVDRIVRAHGGTIQASSELGSGTTITVWLPHADERQDQ</sequence>